<dbReference type="PANTHER" id="PTHR31080">
    <property type="entry name" value="PECTINESTERASE INHIBITOR-LIKE"/>
    <property type="match status" value="1"/>
</dbReference>
<reference evidence="4 5" key="1">
    <citation type="submission" date="2021-02" db="EMBL/GenBank/DDBJ databases">
        <title>Plant Genome Project.</title>
        <authorList>
            <person name="Zhang R.-G."/>
        </authorList>
    </citation>
    <scope>NUCLEOTIDE SEQUENCE [LARGE SCALE GENOMIC DNA]</scope>
    <source>
        <tissue evidence="4">Leaves</tissue>
    </source>
</reference>
<dbReference type="Proteomes" id="UP000827721">
    <property type="component" value="Unassembled WGS sequence"/>
</dbReference>
<gene>
    <name evidence="4" type="ORF">JRO89_XS11G0157400</name>
</gene>
<keyword evidence="5" id="KW-1185">Reference proteome</keyword>
<comment type="caution">
    <text evidence="4">The sequence shown here is derived from an EMBL/GenBank/DDBJ whole genome shotgun (WGS) entry which is preliminary data.</text>
</comment>
<sequence length="211" mass="23184">MESFTCSKLVSCHCLATIITLLYLCSTITTTTTLCLAARPDHQIMKPKRSAEFIKTSCGVTRYPEICYETLSSYATTIQTSPKELANAALHVSLEEAESTSALVLKLSKGNDSKPREAGAVKDCVENMRDSIDELQQSLIAMKDVRGPDFDLKMSDVMTWVSAALTNEDTCMDNFEGNGLNGKVKDTIRGYIVRLSQLTSNALALINQLRL</sequence>
<feature type="domain" description="Pectinesterase inhibitor" evidence="3">
    <location>
        <begin position="49"/>
        <end position="205"/>
    </location>
</feature>
<dbReference type="SUPFAM" id="SSF101148">
    <property type="entry name" value="Plant invertase/pectin methylesterase inhibitor"/>
    <property type="match status" value="1"/>
</dbReference>
<name>A0ABQ8HFN7_9ROSI</name>
<proteinExistence type="inferred from homology"/>
<dbReference type="CDD" id="cd15798">
    <property type="entry name" value="PMEI-like_3"/>
    <property type="match status" value="1"/>
</dbReference>
<dbReference type="InterPro" id="IPR051955">
    <property type="entry name" value="PME_Inhibitor"/>
</dbReference>
<dbReference type="Pfam" id="PF04043">
    <property type="entry name" value="PMEI"/>
    <property type="match status" value="1"/>
</dbReference>
<evidence type="ECO:0000256" key="1">
    <source>
        <dbReference type="ARBA" id="ARBA00022729"/>
    </source>
</evidence>
<dbReference type="InterPro" id="IPR035513">
    <property type="entry name" value="Invertase/methylesterase_inhib"/>
</dbReference>
<dbReference type="SMART" id="SM00856">
    <property type="entry name" value="PMEI"/>
    <property type="match status" value="1"/>
</dbReference>
<dbReference type="NCBIfam" id="TIGR01614">
    <property type="entry name" value="PME_inhib"/>
    <property type="match status" value="1"/>
</dbReference>
<comment type="similarity">
    <text evidence="2">Belongs to the PMEI family.</text>
</comment>
<keyword evidence="1" id="KW-0732">Signal</keyword>
<evidence type="ECO:0000313" key="5">
    <source>
        <dbReference type="Proteomes" id="UP000827721"/>
    </source>
</evidence>
<evidence type="ECO:0000256" key="2">
    <source>
        <dbReference type="ARBA" id="ARBA00038471"/>
    </source>
</evidence>
<dbReference type="InterPro" id="IPR006501">
    <property type="entry name" value="Pectinesterase_inhib_dom"/>
</dbReference>
<organism evidence="4 5">
    <name type="scientific">Xanthoceras sorbifolium</name>
    <dbReference type="NCBI Taxonomy" id="99658"/>
    <lineage>
        <taxon>Eukaryota</taxon>
        <taxon>Viridiplantae</taxon>
        <taxon>Streptophyta</taxon>
        <taxon>Embryophyta</taxon>
        <taxon>Tracheophyta</taxon>
        <taxon>Spermatophyta</taxon>
        <taxon>Magnoliopsida</taxon>
        <taxon>eudicotyledons</taxon>
        <taxon>Gunneridae</taxon>
        <taxon>Pentapetalae</taxon>
        <taxon>rosids</taxon>
        <taxon>malvids</taxon>
        <taxon>Sapindales</taxon>
        <taxon>Sapindaceae</taxon>
        <taxon>Xanthoceroideae</taxon>
        <taxon>Xanthoceras</taxon>
    </lineage>
</organism>
<accession>A0ABQ8HFN7</accession>
<dbReference type="EMBL" id="JAFEMO010000011">
    <property type="protein sequence ID" value="KAH7557439.1"/>
    <property type="molecule type" value="Genomic_DNA"/>
</dbReference>
<dbReference type="PANTHER" id="PTHR31080:SF161">
    <property type="entry name" value="OS10G0508700 PROTEIN"/>
    <property type="match status" value="1"/>
</dbReference>
<evidence type="ECO:0000259" key="3">
    <source>
        <dbReference type="SMART" id="SM00856"/>
    </source>
</evidence>
<protein>
    <recommendedName>
        <fullName evidence="3">Pectinesterase inhibitor domain-containing protein</fullName>
    </recommendedName>
</protein>
<dbReference type="Gene3D" id="1.20.140.40">
    <property type="entry name" value="Invertase/pectin methylesterase inhibitor family protein"/>
    <property type="match status" value="1"/>
</dbReference>
<evidence type="ECO:0000313" key="4">
    <source>
        <dbReference type="EMBL" id="KAH7557439.1"/>
    </source>
</evidence>